<evidence type="ECO:0000256" key="8">
    <source>
        <dbReference type="ARBA" id="ARBA00022664"/>
    </source>
</evidence>
<comment type="catalytic activity">
    <reaction evidence="1">
        <text>Endonucleolytic cleavage to 5'-phosphomonoester.</text>
        <dbReference type="EC" id="3.1.26.3"/>
    </reaction>
</comment>
<proteinExistence type="inferred from homology"/>
<dbReference type="Gene3D" id="3.30.160.20">
    <property type="match status" value="1"/>
</dbReference>
<dbReference type="GO" id="GO:0010468">
    <property type="term" value="P:regulation of gene expression"/>
    <property type="evidence" value="ECO:0007669"/>
    <property type="project" value="TreeGrafter"/>
</dbReference>
<dbReference type="EMBL" id="UOFH01000254">
    <property type="protein sequence ID" value="VAW63641.1"/>
    <property type="molecule type" value="Genomic_DNA"/>
</dbReference>
<dbReference type="SUPFAM" id="SSF69065">
    <property type="entry name" value="RNase III domain-like"/>
    <property type="match status" value="1"/>
</dbReference>
<dbReference type="GO" id="GO:0008033">
    <property type="term" value="P:tRNA processing"/>
    <property type="evidence" value="ECO:0007669"/>
    <property type="project" value="UniProtKB-KW"/>
</dbReference>
<comment type="subunit">
    <text evidence="4">Homodimer.</text>
</comment>
<evidence type="ECO:0000256" key="1">
    <source>
        <dbReference type="ARBA" id="ARBA00000109"/>
    </source>
</evidence>
<dbReference type="PANTHER" id="PTHR11207">
    <property type="entry name" value="RIBONUCLEASE III"/>
    <property type="match status" value="1"/>
</dbReference>
<dbReference type="CDD" id="cd10845">
    <property type="entry name" value="DSRM_RNAse_III_family"/>
    <property type="match status" value="1"/>
</dbReference>
<evidence type="ECO:0000256" key="13">
    <source>
        <dbReference type="ARBA" id="ARBA00022801"/>
    </source>
</evidence>
<dbReference type="EC" id="3.1.26.3" evidence="5"/>
<dbReference type="Gene3D" id="1.10.1520.10">
    <property type="entry name" value="Ribonuclease III domain"/>
    <property type="match status" value="1"/>
</dbReference>
<feature type="domain" description="DRBM" evidence="16">
    <location>
        <begin position="166"/>
        <end position="236"/>
    </location>
</feature>
<name>A0A3B0X7C1_9ZZZZ</name>
<dbReference type="InterPro" id="IPR011907">
    <property type="entry name" value="RNase_III"/>
</dbReference>
<dbReference type="GO" id="GO:0006397">
    <property type="term" value="P:mRNA processing"/>
    <property type="evidence" value="ECO:0007669"/>
    <property type="project" value="UniProtKB-KW"/>
</dbReference>
<evidence type="ECO:0000256" key="7">
    <source>
        <dbReference type="ARBA" id="ARBA00022552"/>
    </source>
</evidence>
<dbReference type="PROSITE" id="PS50142">
    <property type="entry name" value="RNASE_3_2"/>
    <property type="match status" value="1"/>
</dbReference>
<dbReference type="AlphaFoldDB" id="A0A3B0X7C1"/>
<keyword evidence="9" id="KW-0819">tRNA processing</keyword>
<evidence type="ECO:0000256" key="11">
    <source>
        <dbReference type="ARBA" id="ARBA00022723"/>
    </source>
</evidence>
<evidence type="ECO:0000256" key="12">
    <source>
        <dbReference type="ARBA" id="ARBA00022759"/>
    </source>
</evidence>
<evidence type="ECO:0000256" key="4">
    <source>
        <dbReference type="ARBA" id="ARBA00011738"/>
    </source>
</evidence>
<evidence type="ECO:0000256" key="9">
    <source>
        <dbReference type="ARBA" id="ARBA00022694"/>
    </source>
</evidence>
<dbReference type="GO" id="GO:0005737">
    <property type="term" value="C:cytoplasm"/>
    <property type="evidence" value="ECO:0007669"/>
    <property type="project" value="UniProtKB-SubCell"/>
</dbReference>
<dbReference type="SMART" id="SM00358">
    <property type="entry name" value="DSRM"/>
    <property type="match status" value="1"/>
</dbReference>
<dbReference type="GO" id="GO:0042802">
    <property type="term" value="F:identical protein binding"/>
    <property type="evidence" value="ECO:0007669"/>
    <property type="project" value="UniProtKB-ARBA"/>
</dbReference>
<dbReference type="SMART" id="SM00535">
    <property type="entry name" value="RIBOc"/>
    <property type="match status" value="1"/>
</dbReference>
<dbReference type="InterPro" id="IPR036389">
    <property type="entry name" value="RNase_III_sf"/>
</dbReference>
<dbReference type="SUPFAM" id="SSF54768">
    <property type="entry name" value="dsRNA-binding domain-like"/>
    <property type="match status" value="1"/>
</dbReference>
<dbReference type="FunFam" id="1.10.1520.10:FF:000001">
    <property type="entry name" value="Ribonuclease 3"/>
    <property type="match status" value="1"/>
</dbReference>
<dbReference type="InterPro" id="IPR000999">
    <property type="entry name" value="RNase_III_dom"/>
</dbReference>
<dbReference type="GO" id="GO:0006364">
    <property type="term" value="P:rRNA processing"/>
    <property type="evidence" value="ECO:0007669"/>
    <property type="project" value="UniProtKB-KW"/>
</dbReference>
<keyword evidence="13 18" id="KW-0378">Hydrolase</keyword>
<dbReference type="GO" id="GO:0003725">
    <property type="term" value="F:double-stranded RNA binding"/>
    <property type="evidence" value="ECO:0007669"/>
    <property type="project" value="TreeGrafter"/>
</dbReference>
<dbReference type="GO" id="GO:0004525">
    <property type="term" value="F:ribonuclease III activity"/>
    <property type="evidence" value="ECO:0007669"/>
    <property type="project" value="UniProtKB-EC"/>
</dbReference>
<dbReference type="InterPro" id="IPR014720">
    <property type="entry name" value="dsRBD_dom"/>
</dbReference>
<dbReference type="PROSITE" id="PS50137">
    <property type="entry name" value="DS_RBD"/>
    <property type="match status" value="1"/>
</dbReference>
<keyword evidence="8" id="KW-0507">mRNA processing</keyword>
<evidence type="ECO:0000256" key="10">
    <source>
        <dbReference type="ARBA" id="ARBA00022722"/>
    </source>
</evidence>
<dbReference type="Pfam" id="PF00035">
    <property type="entry name" value="dsrm"/>
    <property type="match status" value="1"/>
</dbReference>
<evidence type="ECO:0000256" key="5">
    <source>
        <dbReference type="ARBA" id="ARBA00012177"/>
    </source>
</evidence>
<protein>
    <recommendedName>
        <fullName evidence="5">ribonuclease III</fullName>
        <ecNumber evidence="5">3.1.26.3</ecNumber>
    </recommendedName>
</protein>
<keyword evidence="7" id="KW-0698">rRNA processing</keyword>
<dbReference type="CDD" id="cd00593">
    <property type="entry name" value="RIBOc"/>
    <property type="match status" value="1"/>
</dbReference>
<sequence>MSKKSHSNRSNISRPNLSKLEKSLSYPFQNISLLKEAVTHRSAGALNNERLEFLGDSILNFVIAADLFTRYPKSSEGDLSRLRASLVNKDGLFLVSQDLKLGEYLILGSGELKSGGYRRNSILADTVEAIFGAAYLDSDLERCRELILQLYNEQLENVPDADSLKDPKTQLQELLQSRKMGLPEYDVIEIVGKAHNQQFTVKCKIDKLKLETQGKASNRRKAEQQAANEIIPLVKNKFSKK</sequence>
<keyword evidence="10" id="KW-0540">Nuclease</keyword>
<comment type="subcellular location">
    <subcellularLocation>
        <location evidence="2">Cytoplasm</location>
    </subcellularLocation>
</comment>
<dbReference type="Pfam" id="PF14622">
    <property type="entry name" value="Ribonucleas_3_3"/>
    <property type="match status" value="1"/>
</dbReference>
<keyword evidence="6" id="KW-0963">Cytoplasm</keyword>
<organism evidence="18">
    <name type="scientific">hydrothermal vent metagenome</name>
    <dbReference type="NCBI Taxonomy" id="652676"/>
    <lineage>
        <taxon>unclassified sequences</taxon>
        <taxon>metagenomes</taxon>
        <taxon>ecological metagenomes</taxon>
    </lineage>
</organism>
<evidence type="ECO:0000256" key="14">
    <source>
        <dbReference type="ARBA" id="ARBA00022842"/>
    </source>
</evidence>
<feature type="domain" description="RNase III" evidence="17">
    <location>
        <begin position="17"/>
        <end position="139"/>
    </location>
</feature>
<dbReference type="HAMAP" id="MF_00104">
    <property type="entry name" value="RNase_III"/>
    <property type="match status" value="1"/>
</dbReference>
<evidence type="ECO:0000313" key="18">
    <source>
        <dbReference type="EMBL" id="VAW63641.1"/>
    </source>
</evidence>
<accession>A0A3B0X7C1</accession>
<keyword evidence="11" id="KW-0479">Metal-binding</keyword>
<dbReference type="FunFam" id="3.30.160.20:FF:000003">
    <property type="entry name" value="Ribonuclease 3"/>
    <property type="match status" value="1"/>
</dbReference>
<evidence type="ECO:0000259" key="16">
    <source>
        <dbReference type="PROSITE" id="PS50137"/>
    </source>
</evidence>
<dbReference type="PANTHER" id="PTHR11207:SF0">
    <property type="entry name" value="RIBONUCLEASE 3"/>
    <property type="match status" value="1"/>
</dbReference>
<keyword evidence="12" id="KW-0255">Endonuclease</keyword>
<evidence type="ECO:0000259" key="17">
    <source>
        <dbReference type="PROSITE" id="PS50142"/>
    </source>
</evidence>
<evidence type="ECO:0000256" key="3">
    <source>
        <dbReference type="ARBA" id="ARBA00010183"/>
    </source>
</evidence>
<reference evidence="18" key="1">
    <citation type="submission" date="2018-06" db="EMBL/GenBank/DDBJ databases">
        <authorList>
            <person name="Zhirakovskaya E."/>
        </authorList>
    </citation>
    <scope>NUCLEOTIDE SEQUENCE</scope>
</reference>
<keyword evidence="14" id="KW-0460">Magnesium</keyword>
<evidence type="ECO:0000256" key="2">
    <source>
        <dbReference type="ARBA" id="ARBA00004496"/>
    </source>
</evidence>
<keyword evidence="15" id="KW-0694">RNA-binding</keyword>
<evidence type="ECO:0000256" key="15">
    <source>
        <dbReference type="ARBA" id="ARBA00022884"/>
    </source>
</evidence>
<evidence type="ECO:0000256" key="6">
    <source>
        <dbReference type="ARBA" id="ARBA00022490"/>
    </source>
</evidence>
<gene>
    <name evidence="18" type="ORF">MNBD_GAMMA08-730</name>
</gene>
<dbReference type="PROSITE" id="PS00517">
    <property type="entry name" value="RNASE_3_1"/>
    <property type="match status" value="1"/>
</dbReference>
<dbReference type="NCBIfam" id="TIGR02191">
    <property type="entry name" value="RNaseIII"/>
    <property type="match status" value="1"/>
</dbReference>
<dbReference type="GO" id="GO:0046872">
    <property type="term" value="F:metal ion binding"/>
    <property type="evidence" value="ECO:0007669"/>
    <property type="project" value="UniProtKB-KW"/>
</dbReference>
<comment type="similarity">
    <text evidence="3">Belongs to the ribonuclease III family.</text>
</comment>